<dbReference type="SUPFAM" id="SSF47413">
    <property type="entry name" value="lambda repressor-like DNA-binding domains"/>
    <property type="match status" value="1"/>
</dbReference>
<evidence type="ECO:0008006" key="3">
    <source>
        <dbReference type="Google" id="ProtNLM"/>
    </source>
</evidence>
<dbReference type="EMBL" id="SSWL01000003">
    <property type="protein sequence ID" value="THJ30266.1"/>
    <property type="molecule type" value="Genomic_DNA"/>
</dbReference>
<evidence type="ECO:0000313" key="1">
    <source>
        <dbReference type="EMBL" id="THJ30266.1"/>
    </source>
</evidence>
<gene>
    <name evidence="1" type="ORF">E6L38_02785</name>
</gene>
<dbReference type="AlphaFoldDB" id="A0A4S5BLE2"/>
<protein>
    <recommendedName>
        <fullName evidence="3">XRE family transcriptional regulator</fullName>
    </recommendedName>
</protein>
<dbReference type="GO" id="GO:0003677">
    <property type="term" value="F:DNA binding"/>
    <property type="evidence" value="ECO:0007669"/>
    <property type="project" value="InterPro"/>
</dbReference>
<evidence type="ECO:0000313" key="2">
    <source>
        <dbReference type="Proteomes" id="UP000306697"/>
    </source>
</evidence>
<proteinExistence type="predicted"/>
<name>A0A4S5BLE2_BIFLI</name>
<comment type="caution">
    <text evidence="1">The sequence shown here is derived from an EMBL/GenBank/DDBJ whole genome shotgun (WGS) entry which is preliminary data.</text>
</comment>
<accession>A0A4S5BLE2</accession>
<reference evidence="1 2" key="1">
    <citation type="submission" date="2019-04" db="EMBL/GenBank/DDBJ databases">
        <title>Genome Announcement To Ensure Probiotic Safety of Bifidobacterium longum subsp infantis UBBI-01.</title>
        <authorList>
            <person name="Sulthana A."/>
            <person name="Lakshmi S.G."/>
            <person name="Madempudi R.S."/>
        </authorList>
    </citation>
    <scope>NUCLEOTIDE SEQUENCE [LARGE SCALE GENOMIC DNA]</scope>
    <source>
        <strain evidence="1 2">UBBI-01</strain>
    </source>
</reference>
<dbReference type="InterPro" id="IPR010982">
    <property type="entry name" value="Lambda_DNA-bd_dom_sf"/>
</dbReference>
<sequence>MVNQESITKQTARKLREALKAADRSVRWLSNQSGTPYVTLTRQLKGQSTIGIGQVATYAECLSLTPMDILPDFFSPSASNKPSDLEVTA</sequence>
<organism evidence="1 2">
    <name type="scientific">Bifidobacterium longum subsp. infantis</name>
    <dbReference type="NCBI Taxonomy" id="1682"/>
    <lineage>
        <taxon>Bacteria</taxon>
        <taxon>Bacillati</taxon>
        <taxon>Actinomycetota</taxon>
        <taxon>Actinomycetes</taxon>
        <taxon>Bifidobacteriales</taxon>
        <taxon>Bifidobacteriaceae</taxon>
        <taxon>Bifidobacterium</taxon>
    </lineage>
</organism>
<dbReference type="Proteomes" id="UP000306697">
    <property type="component" value="Unassembled WGS sequence"/>
</dbReference>